<name>A0A482YFR2_9EURY</name>
<gene>
    <name evidence="1" type="ORF">BDK88_0097</name>
</gene>
<dbReference type="AlphaFoldDB" id="A0A482YFR2"/>
<comment type="caution">
    <text evidence="1">The sequence shown here is derived from an EMBL/GenBank/DDBJ whole genome shotgun (WGS) entry which is preliminary data.</text>
</comment>
<accession>A0A482YFR2</accession>
<dbReference type="RefSeq" id="WP_130498667.1">
    <property type="nucleotide sequence ID" value="NZ_SHMP01000002.1"/>
</dbReference>
<protein>
    <submittedName>
        <fullName evidence="1">Uncharacterized protein</fullName>
    </submittedName>
</protein>
<reference evidence="1 2" key="1">
    <citation type="submission" date="2019-02" db="EMBL/GenBank/DDBJ databases">
        <title>Genomic Encyclopedia of Archaeal and Bacterial Type Strains, Phase II (KMG-II): from individual species to whole genera.</title>
        <authorList>
            <person name="Goeker M."/>
        </authorList>
    </citation>
    <scope>NUCLEOTIDE SEQUENCE [LARGE SCALE GENOMIC DNA]</scope>
    <source>
        <strain evidence="1 2">DSM 18328</strain>
    </source>
</reference>
<organism evidence="1 2">
    <name type="scientific">Natrinema hispanicum</name>
    <dbReference type="NCBI Taxonomy" id="392421"/>
    <lineage>
        <taxon>Archaea</taxon>
        <taxon>Methanobacteriati</taxon>
        <taxon>Methanobacteriota</taxon>
        <taxon>Stenosarchaea group</taxon>
        <taxon>Halobacteria</taxon>
        <taxon>Halobacteriales</taxon>
        <taxon>Natrialbaceae</taxon>
        <taxon>Natrinema</taxon>
    </lineage>
</organism>
<dbReference type="EMBL" id="SHMP01000002">
    <property type="protein sequence ID" value="RZV12558.1"/>
    <property type="molecule type" value="Genomic_DNA"/>
</dbReference>
<proteinExistence type="predicted"/>
<sequence length="445" mass="50706">MDELIEDTKAATRQVSNYIEEYEMFLSWLQEATDTYKEYGSSERLALAETFTQFEQYTKNPVPPREIVRVHREMQEVFREPLLQGILDYIARIESELELSFKDSVRNIFKNELESWERSELIDARDAYDEILTLLDDCRDAEQDHVKSIISQKPQQLLEPCGKIIPQIEATRRTGTRLWEIGEILYGYGWLELEQQDIGPFPAEWTNHKVPEADDVEPVLSEIDASLQVLFACDVPAAMPAEERVYEIINTPQDSLAASLQELGAELKEAAHMVTPLEEIDELRNVIPEEDAAIFGVGLLEEVSDGLTEITPDDVEEVIEDVHDLREQYDDWRTTVITRWDMYSTAIRVLTEDTSLGEPDVLRKTDAFADLIAEDPIAAVQDLDKLVTSLEEGRQTVGDEGGLPEESIQLLFDLIKQQGVSYTAYENAAIDSLSDVINLQVRIDE</sequence>
<evidence type="ECO:0000313" key="2">
    <source>
        <dbReference type="Proteomes" id="UP000291097"/>
    </source>
</evidence>
<dbReference type="Proteomes" id="UP000291097">
    <property type="component" value="Unassembled WGS sequence"/>
</dbReference>
<evidence type="ECO:0000313" key="1">
    <source>
        <dbReference type="EMBL" id="RZV12558.1"/>
    </source>
</evidence>